<evidence type="ECO:0000313" key="1">
    <source>
        <dbReference type="EMBL" id="ABM73387.1"/>
    </source>
</evidence>
<dbReference type="Proteomes" id="UP000008090">
    <property type="component" value="Segment"/>
</dbReference>
<dbReference type="GeneID" id="5076274"/>
<sequence length="177" mass="19879">MVTLKQPSDLYDAIQAELESRLADEVTVASYADFGDVQVVDAMVLIEFEQTSPATRGHDGRYCHQYDITLHAVVGRQRQRAELEAINLAAAIERVTDENLWGLPYQQVDRPENIRSAPSMFKVGSDGYDAWGVSFRQRIYLGASLLDDDPVVREVWMVTTPPADADDESQYERVPDA</sequence>
<proteinExistence type="predicted"/>
<protein>
    <submittedName>
        <fullName evidence="1">Putative phage-related protein</fullName>
    </submittedName>
</protein>
<reference evidence="1 2" key="1">
    <citation type="journal article" date="2009" name="Appl. Environ. Microbiol.">
        <title>Characterization of a new plasmid-like prophage in a pandemic Vibrio parahaemolyticus O3:K6 strain.</title>
        <authorList>
            <person name="Lan S.F."/>
            <person name="Huang C.H."/>
            <person name="Chang C.H."/>
            <person name="Liao W.C."/>
            <person name="Lin I.H."/>
            <person name="Jian W.N."/>
            <person name="Wu Y.G."/>
            <person name="Chen S.Y."/>
            <person name="Wong H.C."/>
        </authorList>
    </citation>
    <scope>NUCLEOTIDE SEQUENCE [LARGE SCALE GENOMIC DNA]</scope>
</reference>
<dbReference type="EMBL" id="EF057797">
    <property type="protein sequence ID" value="ABM73387.1"/>
    <property type="molecule type" value="Genomic_DNA"/>
</dbReference>
<keyword evidence="2" id="KW-1185">Reference proteome</keyword>
<dbReference type="RefSeq" id="YP_001039825.1">
    <property type="nucleotide sequence ID" value="NC_009016.1"/>
</dbReference>
<organism evidence="1 2">
    <name type="scientific">Vibrio phage VP882</name>
    <dbReference type="NCBI Taxonomy" id="2913982"/>
    <lineage>
        <taxon>Viruses</taxon>
        <taxon>Duplodnaviria</taxon>
        <taxon>Heunggongvirae</taxon>
        <taxon>Uroviricota</taxon>
        <taxon>Caudoviricetes</taxon>
        <taxon>Hapunavirus</taxon>
        <taxon>Hapunavirus VP882</taxon>
    </lineage>
</organism>
<name>A2I2X3_9CAUD</name>
<evidence type="ECO:0000313" key="2">
    <source>
        <dbReference type="Proteomes" id="UP000008090"/>
    </source>
</evidence>
<dbReference type="OrthoDB" id="34066at10239"/>
<dbReference type="KEGG" id="vg:5076274"/>
<accession>A2I2X3</accession>